<dbReference type="SUPFAM" id="SSF52540">
    <property type="entry name" value="P-loop containing nucleoside triphosphate hydrolases"/>
    <property type="match status" value="1"/>
</dbReference>
<dbReference type="InterPro" id="IPR014851">
    <property type="entry name" value="BCS1_N"/>
</dbReference>
<feature type="domain" description="BCS1 N-terminal" evidence="13">
    <location>
        <begin position="65"/>
        <end position="272"/>
    </location>
</feature>
<organism evidence="14 15">
    <name type="scientific">Pyricularia grisea</name>
    <name type="common">Crabgrass-specific blast fungus</name>
    <name type="synonym">Magnaporthe grisea</name>
    <dbReference type="NCBI Taxonomy" id="148305"/>
    <lineage>
        <taxon>Eukaryota</taxon>
        <taxon>Fungi</taxon>
        <taxon>Dikarya</taxon>
        <taxon>Ascomycota</taxon>
        <taxon>Pezizomycotina</taxon>
        <taxon>Sordariomycetes</taxon>
        <taxon>Sordariomycetidae</taxon>
        <taxon>Magnaporthales</taxon>
        <taxon>Pyriculariaceae</taxon>
        <taxon>Pyricularia</taxon>
    </lineage>
</organism>
<keyword evidence="8" id="KW-1133">Transmembrane helix</keyword>
<dbReference type="InterPro" id="IPR027417">
    <property type="entry name" value="P-loop_NTPase"/>
</dbReference>
<evidence type="ECO:0000256" key="6">
    <source>
        <dbReference type="ARBA" id="ARBA00022801"/>
    </source>
</evidence>
<evidence type="ECO:0000256" key="10">
    <source>
        <dbReference type="ARBA" id="ARBA00023136"/>
    </source>
</evidence>
<keyword evidence="6" id="KW-0378">Hydrolase</keyword>
<evidence type="ECO:0000259" key="12">
    <source>
        <dbReference type="SMART" id="SM00382"/>
    </source>
</evidence>
<comment type="subcellular location">
    <subcellularLocation>
        <location evidence="1">Mitochondrion inner membrane</location>
        <topology evidence="1">Single-pass membrane protein</topology>
    </subcellularLocation>
</comment>
<comment type="similarity">
    <text evidence="2">Belongs to the AAA ATPase family. BCS1 subfamily.</text>
</comment>
<protein>
    <submittedName>
        <fullName evidence="15">Uncharacterized protein</fullName>
    </submittedName>
</protein>
<evidence type="ECO:0000259" key="13">
    <source>
        <dbReference type="SMART" id="SM01024"/>
    </source>
</evidence>
<dbReference type="Pfam" id="PF08740">
    <property type="entry name" value="BCS1_N"/>
    <property type="match status" value="1"/>
</dbReference>
<dbReference type="Gene3D" id="3.40.50.300">
    <property type="entry name" value="P-loop containing nucleotide triphosphate hydrolases"/>
    <property type="match status" value="1"/>
</dbReference>
<evidence type="ECO:0000256" key="4">
    <source>
        <dbReference type="ARBA" id="ARBA00022741"/>
    </source>
</evidence>
<evidence type="ECO:0000256" key="5">
    <source>
        <dbReference type="ARBA" id="ARBA00022792"/>
    </source>
</evidence>
<keyword evidence="5" id="KW-0999">Mitochondrion inner membrane</keyword>
<evidence type="ECO:0000256" key="11">
    <source>
        <dbReference type="ARBA" id="ARBA00048778"/>
    </source>
</evidence>
<dbReference type="InterPro" id="IPR057495">
    <property type="entry name" value="AAA_lid_BCS1"/>
</dbReference>
<dbReference type="AlphaFoldDB" id="A0A6P8BM89"/>
<comment type="catalytic activity">
    <reaction evidence="11">
        <text>ATP + H2O = ADP + phosphate + H(+)</text>
        <dbReference type="Rhea" id="RHEA:13065"/>
        <dbReference type="ChEBI" id="CHEBI:15377"/>
        <dbReference type="ChEBI" id="CHEBI:15378"/>
        <dbReference type="ChEBI" id="CHEBI:30616"/>
        <dbReference type="ChEBI" id="CHEBI:43474"/>
        <dbReference type="ChEBI" id="CHEBI:456216"/>
    </reaction>
    <physiologicalReaction direction="left-to-right" evidence="11">
        <dbReference type="Rhea" id="RHEA:13066"/>
    </physiologicalReaction>
</comment>
<evidence type="ECO:0000256" key="7">
    <source>
        <dbReference type="ARBA" id="ARBA00022840"/>
    </source>
</evidence>
<evidence type="ECO:0000256" key="3">
    <source>
        <dbReference type="ARBA" id="ARBA00022692"/>
    </source>
</evidence>
<dbReference type="PANTHER" id="PTHR23070">
    <property type="entry name" value="BCS1 AAA-TYPE ATPASE"/>
    <property type="match status" value="1"/>
</dbReference>
<keyword evidence="14" id="KW-1185">Reference proteome</keyword>
<evidence type="ECO:0000256" key="2">
    <source>
        <dbReference type="ARBA" id="ARBA00007448"/>
    </source>
</evidence>
<evidence type="ECO:0000313" key="14">
    <source>
        <dbReference type="Proteomes" id="UP000515153"/>
    </source>
</evidence>
<proteinExistence type="inferred from homology"/>
<reference evidence="15" key="1">
    <citation type="journal article" date="2019" name="Mol. Biol. Evol.">
        <title>Blast fungal genomes show frequent chromosomal changes, gene gains and losses, and effector gene turnover.</title>
        <authorList>
            <person name="Gomez Luciano L.B."/>
            <person name="Jason Tsai I."/>
            <person name="Chuma I."/>
            <person name="Tosa Y."/>
            <person name="Chen Y.H."/>
            <person name="Li J.Y."/>
            <person name="Li M.Y."/>
            <person name="Jade Lu M.Y."/>
            <person name="Nakayashiki H."/>
            <person name="Li W.H."/>
        </authorList>
    </citation>
    <scope>NUCLEOTIDE SEQUENCE</scope>
    <source>
        <strain evidence="15">NI907</strain>
    </source>
</reference>
<keyword evidence="7" id="KW-0067">ATP-binding</keyword>
<sequence length="566" mass="63543">MSTTDNISAGNVSTTPGSLLMSKLGIEDIIMPLISRVHGNPLIRTLIIVNQSLGAYLPTALVTATSFAWVTYHLTRQFFSVVWHLTLEYITSKISVSSDDEIFEHVMAWLAAQPRTVRSRRLIAETAFQSVWEDGTRQVDLATISENGIEYLNFSQQKSTTPIRYTPSSGPHIFSFQGKYFSIDRQQRSVMDNSNTESEAVTIREKETFIISTFGLSPEPIKQFLAHARKHHHKDHGDKTLIMRPNSLPQRRFHDRAWREVAKRPVRPISTVVLDREQKTAVLSDMNEYLQPKTERWYSNRGIPLRRGYLFHGPPGTGKTSLSFALAGVFGLEIYVISLIEPQLSDEDLSTLFNGLPRRCIVLLEDIDTAGMSRAEGEIRTETKTEGPSEWKVADLARALKVGRGHGDDQKGISMSGLLNAIDGVAAHEGRILIITTNKPETLDKTLVRPGRVDLQMAFRNTTQQQARKLFQRLYSTEQSVKSSQYLSPLDATDKKDDLETSITDTNKLIKMAAEFGSKIVSNQISPAEIQGFLLKRKTCPRKTLRNVEAWVKTSLDHKASKTTSG</sequence>
<evidence type="ECO:0000256" key="8">
    <source>
        <dbReference type="ARBA" id="ARBA00022989"/>
    </source>
</evidence>
<evidence type="ECO:0000256" key="9">
    <source>
        <dbReference type="ARBA" id="ARBA00023128"/>
    </source>
</evidence>
<evidence type="ECO:0000256" key="1">
    <source>
        <dbReference type="ARBA" id="ARBA00004434"/>
    </source>
</evidence>
<dbReference type="InterPro" id="IPR003593">
    <property type="entry name" value="AAA+_ATPase"/>
</dbReference>
<name>A0A6P8BM89_PYRGI</name>
<feature type="domain" description="AAA+ ATPase" evidence="12">
    <location>
        <begin position="305"/>
        <end position="463"/>
    </location>
</feature>
<dbReference type="Pfam" id="PF00004">
    <property type="entry name" value="AAA"/>
    <property type="match status" value="2"/>
</dbReference>
<dbReference type="GO" id="GO:0016887">
    <property type="term" value="F:ATP hydrolysis activity"/>
    <property type="evidence" value="ECO:0007669"/>
    <property type="project" value="InterPro"/>
</dbReference>
<dbReference type="RefSeq" id="XP_030988345.1">
    <property type="nucleotide sequence ID" value="XM_031121198.1"/>
</dbReference>
<keyword evidence="10" id="KW-0472">Membrane</keyword>
<keyword evidence="3" id="KW-0812">Transmembrane</keyword>
<accession>A0A6P8BM89</accession>
<dbReference type="Proteomes" id="UP000515153">
    <property type="component" value="Unplaced"/>
</dbReference>
<dbReference type="GO" id="GO:0005743">
    <property type="term" value="C:mitochondrial inner membrane"/>
    <property type="evidence" value="ECO:0007669"/>
    <property type="project" value="UniProtKB-SubCell"/>
</dbReference>
<keyword evidence="4" id="KW-0547">Nucleotide-binding</keyword>
<evidence type="ECO:0000313" key="15">
    <source>
        <dbReference type="RefSeq" id="XP_030988345.1"/>
    </source>
</evidence>
<dbReference type="GeneID" id="41956112"/>
<dbReference type="GO" id="GO:0005524">
    <property type="term" value="F:ATP binding"/>
    <property type="evidence" value="ECO:0007669"/>
    <property type="project" value="UniProtKB-KW"/>
</dbReference>
<gene>
    <name evidence="15" type="ORF">PgNI_01123</name>
</gene>
<dbReference type="SMART" id="SM01024">
    <property type="entry name" value="BCS1_N"/>
    <property type="match status" value="1"/>
</dbReference>
<reference evidence="15" key="2">
    <citation type="submission" date="2019-10" db="EMBL/GenBank/DDBJ databases">
        <authorList>
            <consortium name="NCBI Genome Project"/>
        </authorList>
    </citation>
    <scope>NUCLEOTIDE SEQUENCE</scope>
    <source>
        <strain evidence="15">NI907</strain>
    </source>
</reference>
<keyword evidence="9" id="KW-0496">Mitochondrion</keyword>
<dbReference type="InterPro" id="IPR003959">
    <property type="entry name" value="ATPase_AAA_core"/>
</dbReference>
<dbReference type="Pfam" id="PF25426">
    <property type="entry name" value="AAA_lid_BCS1"/>
    <property type="match status" value="1"/>
</dbReference>
<dbReference type="SMART" id="SM00382">
    <property type="entry name" value="AAA"/>
    <property type="match status" value="1"/>
</dbReference>
<reference evidence="15" key="3">
    <citation type="submission" date="2025-08" db="UniProtKB">
        <authorList>
            <consortium name="RefSeq"/>
        </authorList>
    </citation>
    <scope>IDENTIFICATION</scope>
    <source>
        <strain evidence="15">NI907</strain>
    </source>
</reference>
<dbReference type="KEGG" id="pgri:PgNI_01123"/>
<dbReference type="InterPro" id="IPR050747">
    <property type="entry name" value="Mitochondrial_chaperone_BCS1"/>
</dbReference>